<feature type="signal peptide" evidence="8">
    <location>
        <begin position="1"/>
        <end position="18"/>
    </location>
</feature>
<comment type="similarity">
    <text evidence="2">Belongs to the FARP (FMRFamide related peptide) family.</text>
</comment>
<dbReference type="GO" id="GO:0005576">
    <property type="term" value="C:extracellular region"/>
    <property type="evidence" value="ECO:0007669"/>
    <property type="project" value="UniProtKB-SubCell"/>
</dbReference>
<dbReference type="InterPro" id="IPR002544">
    <property type="entry name" value="FMRFamid-related_peptide-like"/>
</dbReference>
<evidence type="ECO:0000256" key="1">
    <source>
        <dbReference type="ARBA" id="ARBA00004613"/>
    </source>
</evidence>
<dbReference type="PANTHER" id="PTHR20986">
    <property type="entry name" value="FMRFAMIDE-RELATED PEPTIDES"/>
    <property type="match status" value="1"/>
</dbReference>
<dbReference type="PANTHER" id="PTHR20986:SF15">
    <property type="entry name" value="FMRFAMIDE-LIKE NEUROPEPTIDES 13"/>
    <property type="match status" value="1"/>
</dbReference>
<feature type="compositionally biased region" description="Acidic residues" evidence="7">
    <location>
        <begin position="189"/>
        <end position="205"/>
    </location>
</feature>
<dbReference type="Pfam" id="PF01581">
    <property type="entry name" value="FARP"/>
    <property type="match status" value="3"/>
</dbReference>
<dbReference type="InterPro" id="IPR051041">
    <property type="entry name" value="FMRFamide-related_np"/>
</dbReference>
<dbReference type="STRING" id="131310.A0A0N5A3X5"/>
<reference evidence="10" key="1">
    <citation type="submission" date="2017-02" db="UniProtKB">
        <authorList>
            <consortium name="WormBaseParasite"/>
        </authorList>
    </citation>
    <scope>IDENTIFICATION</scope>
</reference>
<sequence>MIKLTLSLCFLLPITVSGFGIEPAEIRRLDNANIQGKRTPFGDNPLTVIPYTYIIDDMSPYDNYDKRSPTPLVRFGKREVKNDQLISRELRASMLDSPIVRFGKRSPSGPLVRFGRSSSGPLVRFGRSPSGPLVRFGRSPSGPLVRFGKRNPGEPLIRFGKRPENLPLIRFGKRSPSGPLVRFGKRSDSDEEDITQEFEEKEEEF</sequence>
<feature type="region of interest" description="Disordered" evidence="7">
    <location>
        <begin position="168"/>
        <end position="205"/>
    </location>
</feature>
<proteinExistence type="inferred from homology"/>
<keyword evidence="6" id="KW-0527">Neuropeptide</keyword>
<evidence type="ECO:0000256" key="3">
    <source>
        <dbReference type="ARBA" id="ARBA00022525"/>
    </source>
</evidence>
<evidence type="ECO:0000256" key="4">
    <source>
        <dbReference type="ARBA" id="ARBA00022685"/>
    </source>
</evidence>
<organism evidence="9 10">
    <name type="scientific">Parastrongyloides trichosuri</name>
    <name type="common">Possum-specific nematode worm</name>
    <dbReference type="NCBI Taxonomy" id="131310"/>
    <lineage>
        <taxon>Eukaryota</taxon>
        <taxon>Metazoa</taxon>
        <taxon>Ecdysozoa</taxon>
        <taxon>Nematoda</taxon>
        <taxon>Chromadorea</taxon>
        <taxon>Rhabditida</taxon>
        <taxon>Tylenchina</taxon>
        <taxon>Panagrolaimomorpha</taxon>
        <taxon>Strongyloidoidea</taxon>
        <taxon>Strongyloididae</taxon>
        <taxon>Parastrongyloides</taxon>
    </lineage>
</organism>
<dbReference type="AlphaFoldDB" id="A0A0N5A3X5"/>
<evidence type="ECO:0000256" key="7">
    <source>
        <dbReference type="SAM" id="MobiDB-lite"/>
    </source>
</evidence>
<evidence type="ECO:0000313" key="9">
    <source>
        <dbReference type="Proteomes" id="UP000038045"/>
    </source>
</evidence>
<dbReference type="GO" id="GO:0007218">
    <property type="term" value="P:neuropeptide signaling pathway"/>
    <property type="evidence" value="ECO:0007669"/>
    <property type="project" value="UniProtKB-KW"/>
</dbReference>
<keyword evidence="8" id="KW-0732">Signal</keyword>
<keyword evidence="3" id="KW-0964">Secreted</keyword>
<dbReference type="WBParaSite" id="PTRK_0001632900.1">
    <property type="protein sequence ID" value="PTRK_0001632900.1"/>
    <property type="gene ID" value="PTRK_0001632900"/>
</dbReference>
<evidence type="ECO:0000256" key="5">
    <source>
        <dbReference type="ARBA" id="ARBA00022815"/>
    </source>
</evidence>
<dbReference type="Proteomes" id="UP000038045">
    <property type="component" value="Unplaced"/>
</dbReference>
<name>A0A0N5A3X5_PARTI</name>
<evidence type="ECO:0000256" key="6">
    <source>
        <dbReference type="ARBA" id="ARBA00023320"/>
    </source>
</evidence>
<evidence type="ECO:0000256" key="8">
    <source>
        <dbReference type="SAM" id="SignalP"/>
    </source>
</evidence>
<keyword evidence="9" id="KW-1185">Reference proteome</keyword>
<evidence type="ECO:0000313" key="10">
    <source>
        <dbReference type="WBParaSite" id="PTRK_0001632900.1"/>
    </source>
</evidence>
<evidence type="ECO:0000256" key="2">
    <source>
        <dbReference type="ARBA" id="ARBA00006356"/>
    </source>
</evidence>
<comment type="subcellular location">
    <subcellularLocation>
        <location evidence="1">Secreted</location>
    </subcellularLocation>
</comment>
<keyword evidence="5" id="KW-0027">Amidation</keyword>
<protein>
    <submittedName>
        <fullName evidence="10">FMRFamide-related peptides</fullName>
    </submittedName>
</protein>
<accession>A0A0N5A3X5</accession>
<keyword evidence="4" id="KW-0165">Cleavage on pair of basic residues</keyword>
<feature type="chain" id="PRO_5005892633" evidence="8">
    <location>
        <begin position="19"/>
        <end position="205"/>
    </location>
</feature>